<proteinExistence type="inferred from homology"/>
<protein>
    <submittedName>
        <fullName evidence="5">ABC transporter substrate-binding protein</fullName>
    </submittedName>
</protein>
<dbReference type="PANTHER" id="PTHR30483">
    <property type="entry name" value="LEUCINE-SPECIFIC-BINDING PROTEIN"/>
    <property type="match status" value="1"/>
</dbReference>
<dbReference type="RefSeq" id="WP_313794852.1">
    <property type="nucleotide sequence ID" value="NZ_CP102453.1"/>
</dbReference>
<comment type="similarity">
    <text evidence="1">Belongs to the leucine-binding protein family.</text>
</comment>
<dbReference type="EMBL" id="CP102453">
    <property type="protein sequence ID" value="UUX35364.1"/>
    <property type="molecule type" value="Genomic_DNA"/>
</dbReference>
<keyword evidence="2 3" id="KW-0732">Signal</keyword>
<organism evidence="5 6">
    <name type="scientific">Fundicoccus culcitae</name>
    <dbReference type="NCBI Taxonomy" id="2969821"/>
    <lineage>
        <taxon>Bacteria</taxon>
        <taxon>Bacillati</taxon>
        <taxon>Bacillota</taxon>
        <taxon>Bacilli</taxon>
        <taxon>Lactobacillales</taxon>
        <taxon>Aerococcaceae</taxon>
        <taxon>Fundicoccus</taxon>
    </lineage>
</organism>
<evidence type="ECO:0000256" key="3">
    <source>
        <dbReference type="SAM" id="SignalP"/>
    </source>
</evidence>
<evidence type="ECO:0000313" key="5">
    <source>
        <dbReference type="EMBL" id="UUX35364.1"/>
    </source>
</evidence>
<sequence>MNFKKIGLGLVAGVMLWSNSGAVLAQESVLLGGNFELSGSQASYGSPVSEGFDLAIKQMNEAGGLLDGLMIEGLVYDNTSDMTESAAITTRLANEGVVGIIGPTTTGNVLAQVPALEDGQLPGIVPAATGDGLTLDESGTVLDYLFRVCFEDSYQGYVAANYLYDTLGVTQVAVVYDQALDYSVGLRDAFVEQFTAIGGTIVTQETMATGDTDFSSVLTNLLTQNVEALYVPVYYTEGGLFIKQAREFGLEIPVVGADGYHNDTLIELAGTENANNVYYTSHFSLMSDNEKTAAFVAAFEEEYGKQPDTFSALAYDATQLMMFAIEEAGSTDRNAIRDALENIDYFEGVTGSFSIDENHNPVKSVVVIGLENGEETSVIEVAPE</sequence>
<dbReference type="Pfam" id="PF13458">
    <property type="entry name" value="Peripla_BP_6"/>
    <property type="match status" value="1"/>
</dbReference>
<name>A0ABY5P9D0_9LACT</name>
<feature type="domain" description="Leucine-binding protein" evidence="4">
    <location>
        <begin position="33"/>
        <end position="371"/>
    </location>
</feature>
<evidence type="ECO:0000259" key="4">
    <source>
        <dbReference type="Pfam" id="PF13458"/>
    </source>
</evidence>
<evidence type="ECO:0000256" key="1">
    <source>
        <dbReference type="ARBA" id="ARBA00010062"/>
    </source>
</evidence>
<dbReference type="CDD" id="cd06347">
    <property type="entry name" value="PBP1_ABC_LivK_ligand_binding-like"/>
    <property type="match status" value="1"/>
</dbReference>
<reference evidence="5 6" key="1">
    <citation type="submission" date="2022-08" db="EMBL/GenBank/DDBJ databases">
        <title>Aerococcaceae sp. nov isolated from spoiled eye mask.</title>
        <authorList>
            <person name="Zhou G."/>
            <person name="Xie X.-B."/>
            <person name="Shi Q.-S."/>
            <person name="Wang Y.-S."/>
            <person name="Wen X."/>
            <person name="Peng H."/>
            <person name="Yang X.-J."/>
            <person name="Tao H.-B."/>
            <person name="Huang X.-M."/>
        </authorList>
    </citation>
    <scope>NUCLEOTIDE SEQUENCE [LARGE SCALE GENOMIC DNA]</scope>
    <source>
        <strain evidence="6">DM20194951</strain>
    </source>
</reference>
<gene>
    <name evidence="5" type="ORF">NRE15_06885</name>
</gene>
<evidence type="ECO:0000313" key="6">
    <source>
        <dbReference type="Proteomes" id="UP001315967"/>
    </source>
</evidence>
<feature type="signal peptide" evidence="3">
    <location>
        <begin position="1"/>
        <end position="25"/>
    </location>
</feature>
<accession>A0ABY5P9D0</accession>
<dbReference type="Proteomes" id="UP001315967">
    <property type="component" value="Chromosome"/>
</dbReference>
<keyword evidence="6" id="KW-1185">Reference proteome</keyword>
<dbReference type="SUPFAM" id="SSF53822">
    <property type="entry name" value="Periplasmic binding protein-like I"/>
    <property type="match status" value="1"/>
</dbReference>
<evidence type="ECO:0000256" key="2">
    <source>
        <dbReference type="ARBA" id="ARBA00022729"/>
    </source>
</evidence>
<feature type="chain" id="PRO_5047115504" evidence="3">
    <location>
        <begin position="26"/>
        <end position="384"/>
    </location>
</feature>
<dbReference type="PANTHER" id="PTHR30483:SF6">
    <property type="entry name" value="PERIPLASMIC BINDING PROTEIN OF ABC TRANSPORTER FOR NATURAL AMINO ACIDS"/>
    <property type="match status" value="1"/>
</dbReference>
<dbReference type="InterPro" id="IPR028082">
    <property type="entry name" value="Peripla_BP_I"/>
</dbReference>
<dbReference type="InterPro" id="IPR051010">
    <property type="entry name" value="BCAA_transport"/>
</dbReference>
<dbReference type="InterPro" id="IPR028081">
    <property type="entry name" value="Leu-bd"/>
</dbReference>
<dbReference type="Gene3D" id="3.40.50.2300">
    <property type="match status" value="2"/>
</dbReference>